<dbReference type="Proteomes" id="UP000267798">
    <property type="component" value="Unassembled WGS sequence"/>
</dbReference>
<organism evidence="1 2">
    <name type="scientific">Paenibacillus pinisoli</name>
    <dbReference type="NCBI Taxonomy" id="1276110"/>
    <lineage>
        <taxon>Bacteria</taxon>
        <taxon>Bacillati</taxon>
        <taxon>Bacillota</taxon>
        <taxon>Bacilli</taxon>
        <taxon>Bacillales</taxon>
        <taxon>Paenibacillaceae</taxon>
        <taxon>Paenibacillus</taxon>
    </lineage>
</organism>
<evidence type="ECO:0000313" key="1">
    <source>
        <dbReference type="EMBL" id="RJX40498.1"/>
    </source>
</evidence>
<sequence length="264" mass="30046">MDKKAKKILMQTFWTSQGWRSSHAPFSGEDFEYARSHGLMFDPLTIRHDELISRLNELHIMIPKERVAAAFLHSLSARKVHLRSALSSWALTAELPLHTYGEQHVALPGYSSCGHCDSNKLMSDADYTNADLNVLNFERVKWGGIRLNHLLYCWLDLELLSREEEAAVQEEDVAILKNLLQAAESCTEQEGPRKLEKRWKDCLPSSKNERDVLMEVLGFAGVLAAKDTPRTRKGWDSDFVSMAVWQGSDGYSQERANHFFGGFM</sequence>
<reference evidence="1 2" key="1">
    <citation type="submission" date="2018-09" db="EMBL/GenBank/DDBJ databases">
        <title>Paenibacillus aracenensis nov. sp. isolated from a cave in southern Spain.</title>
        <authorList>
            <person name="Jurado V."/>
            <person name="Gutierrez-Patricio S."/>
            <person name="Gonzalez-Pimentel J.L."/>
            <person name="Miller A.Z."/>
            <person name="Laiz L."/>
            <person name="Saiz-Jimenez C."/>
        </authorList>
    </citation>
    <scope>NUCLEOTIDE SEQUENCE [LARGE SCALE GENOMIC DNA]</scope>
    <source>
        <strain evidence="1 2">JCM 19203</strain>
    </source>
</reference>
<dbReference type="OrthoDB" id="2730767at2"/>
<dbReference type="AlphaFoldDB" id="A0A3A6PMB4"/>
<name>A0A3A6PMB4_9BACL</name>
<keyword evidence="2" id="KW-1185">Reference proteome</keyword>
<accession>A0A3A6PMB4</accession>
<evidence type="ECO:0000313" key="2">
    <source>
        <dbReference type="Proteomes" id="UP000267798"/>
    </source>
</evidence>
<comment type="caution">
    <text evidence="1">The sequence shown here is derived from an EMBL/GenBank/DDBJ whole genome shotgun (WGS) entry which is preliminary data.</text>
</comment>
<dbReference type="RefSeq" id="WP_120106030.1">
    <property type="nucleotide sequence ID" value="NZ_QXQB01000001.1"/>
</dbReference>
<dbReference type="EMBL" id="QXQB01000001">
    <property type="protein sequence ID" value="RJX40498.1"/>
    <property type="molecule type" value="Genomic_DNA"/>
</dbReference>
<proteinExistence type="predicted"/>
<protein>
    <submittedName>
        <fullName evidence="1">Uncharacterized protein</fullName>
    </submittedName>
</protein>
<gene>
    <name evidence="1" type="ORF">D3P09_00280</name>
</gene>